<name>A0ABU5F8K6_9BACT</name>
<evidence type="ECO:0000313" key="1">
    <source>
        <dbReference type="EMBL" id="MDY3562196.1"/>
    </source>
</evidence>
<sequence>MKPVNLRVEVSGEMHAALKHRAIDEQKTLTALLIELLKEGLTKPAERKN</sequence>
<dbReference type="RefSeq" id="WP_320688524.1">
    <property type="nucleotide sequence ID" value="NZ_JAXBLV010000209.1"/>
</dbReference>
<proteinExistence type="predicted"/>
<evidence type="ECO:0008006" key="3">
    <source>
        <dbReference type="Google" id="ProtNLM"/>
    </source>
</evidence>
<comment type="caution">
    <text evidence="1">The sequence shown here is derived from an EMBL/GenBank/DDBJ whole genome shotgun (WGS) entry which is preliminary data.</text>
</comment>
<dbReference type="Proteomes" id="UP001272242">
    <property type="component" value="Unassembled WGS sequence"/>
</dbReference>
<evidence type="ECO:0000313" key="2">
    <source>
        <dbReference type="Proteomes" id="UP001272242"/>
    </source>
</evidence>
<organism evidence="1 2">
    <name type="scientific">Gemmata algarum</name>
    <dbReference type="NCBI Taxonomy" id="2975278"/>
    <lineage>
        <taxon>Bacteria</taxon>
        <taxon>Pseudomonadati</taxon>
        <taxon>Planctomycetota</taxon>
        <taxon>Planctomycetia</taxon>
        <taxon>Gemmatales</taxon>
        <taxon>Gemmataceae</taxon>
        <taxon>Gemmata</taxon>
    </lineage>
</organism>
<gene>
    <name evidence="1" type="ORF">R5W23_003645</name>
</gene>
<dbReference type="EMBL" id="JAXBLV010000209">
    <property type="protein sequence ID" value="MDY3562196.1"/>
    <property type="molecule type" value="Genomic_DNA"/>
</dbReference>
<accession>A0ABU5F8K6</accession>
<protein>
    <recommendedName>
        <fullName evidence="3">Toxin-antitoxin system HicB family antitoxin</fullName>
    </recommendedName>
</protein>
<reference evidence="2" key="1">
    <citation type="journal article" date="2023" name="Mar. Drugs">
        <title>Gemmata algarum, a Novel Planctomycete Isolated from an Algal Mat, Displays Antimicrobial Activity.</title>
        <authorList>
            <person name="Kumar G."/>
            <person name="Kallscheuer N."/>
            <person name="Kashif M."/>
            <person name="Ahamad S."/>
            <person name="Jagadeeshwari U."/>
            <person name="Pannikurungottu S."/>
            <person name="Haufschild T."/>
            <person name="Kabuu M."/>
            <person name="Sasikala C."/>
            <person name="Jogler C."/>
            <person name="Ramana C."/>
        </authorList>
    </citation>
    <scope>NUCLEOTIDE SEQUENCE [LARGE SCALE GENOMIC DNA]</scope>
    <source>
        <strain evidence="2">JC673</strain>
    </source>
</reference>
<keyword evidence="2" id="KW-1185">Reference proteome</keyword>